<dbReference type="EC" id="3.2.1.18" evidence="3"/>
<proteinExistence type="predicted"/>
<gene>
    <name evidence="3" type="ORF">HNQ92_003047</name>
</gene>
<keyword evidence="4" id="KW-1185">Reference proteome</keyword>
<name>A0A840TZ42_9BACT</name>
<dbReference type="CDD" id="cd00229">
    <property type="entry name" value="SGNH_hydrolase"/>
    <property type="match status" value="1"/>
</dbReference>
<dbReference type="Proteomes" id="UP000557307">
    <property type="component" value="Unassembled WGS sequence"/>
</dbReference>
<keyword evidence="3" id="KW-0378">Hydrolase</keyword>
<feature type="signal peptide" evidence="1">
    <location>
        <begin position="1"/>
        <end position="24"/>
    </location>
</feature>
<evidence type="ECO:0000313" key="4">
    <source>
        <dbReference type="Proteomes" id="UP000557307"/>
    </source>
</evidence>
<feature type="chain" id="PRO_5032473318" evidence="1">
    <location>
        <begin position="25"/>
        <end position="648"/>
    </location>
</feature>
<dbReference type="AlphaFoldDB" id="A0A840TZ42"/>
<dbReference type="InterPro" id="IPR029058">
    <property type="entry name" value="AB_hydrolase_fold"/>
</dbReference>
<protein>
    <submittedName>
        <fullName evidence="3">Sialidase-1</fullName>
        <ecNumber evidence="3">3.2.1.18</ecNumber>
    </submittedName>
</protein>
<dbReference type="PANTHER" id="PTHR34407:SF1">
    <property type="entry name" value="SGNH HYDROLASE-TYPE ESTERASE DOMAIN-CONTAINING PROTEIN"/>
    <property type="match status" value="1"/>
</dbReference>
<sequence length="648" mass="72308">MNAFVQKAKYLLLGVLTGASVALAQPAETVTSWKGFDKVEFALEGTSAYYVKPRQARPGNPWVWRAHFPTWHTEMDSILLTRGFHVAYINTNDLFGHPQAMQRWDAFYKYLTQEKQFAPKVALEGVSRGGLYVYGWAKRNPDKVSCIYAEAPVCDPRSWPGGKGKGQGSPKDWTRWLDLYGLDEAKAAAFDDIPLNDLAGLAAFKVPIVHVIGLRDEIVPPDENTYPLVQNYLKLGGPISVYPMTRGAQTLSGHHFPIEHPERFADFIEQHSLPGQKPLPRTPYLVPNLGLSQSLEKFEKTKAGTVAFLGGSITHNPGWRNKVSKYLQERFPGTQFTFITAGIPSLGSTPHAFRFGRDVLQHGTPDLLFVESAVNDRTNGFSEKAQVRALEGILRQAHAANPAVDVVLMAFADPDKFGDYDAGREPTEVAVHRRVAVHYGAAFVNLSREVYDRVRAGEFSWEYDFKDLHPSPFGQEIYFQTLKELLGTKYPESTSGTSVLPKPLDAFSYERARYRQPDESTQRKGFTLNPAWEPNHKVPTRAGFVQVPMLVGEQPGASFELTFSGRAVGIAVVSGPDAGTVTYRIDGQKTQTLDLFTQWSPQLHLPWYLVLADELKPGPHRLRVSIADRKNPQSTGTACRIVYFLVNE</sequence>
<dbReference type="RefSeq" id="WP_184174843.1">
    <property type="nucleotide sequence ID" value="NZ_JACHGF010000004.1"/>
</dbReference>
<dbReference type="SUPFAM" id="SSF53474">
    <property type="entry name" value="alpha/beta-Hydrolases"/>
    <property type="match status" value="1"/>
</dbReference>
<keyword evidence="1" id="KW-0732">Signal</keyword>
<dbReference type="GO" id="GO:0004308">
    <property type="term" value="F:exo-alpha-sialidase activity"/>
    <property type="evidence" value="ECO:0007669"/>
    <property type="project" value="UniProtKB-EC"/>
</dbReference>
<dbReference type="EMBL" id="JACHGF010000004">
    <property type="protein sequence ID" value="MBB5284899.1"/>
    <property type="molecule type" value="Genomic_DNA"/>
</dbReference>
<dbReference type="Pfam" id="PF13472">
    <property type="entry name" value="Lipase_GDSL_2"/>
    <property type="match status" value="1"/>
</dbReference>
<dbReference type="InterPro" id="IPR036514">
    <property type="entry name" value="SGNH_hydro_sf"/>
</dbReference>
<organism evidence="3 4">
    <name type="scientific">Rhabdobacter roseus</name>
    <dbReference type="NCBI Taxonomy" id="1655419"/>
    <lineage>
        <taxon>Bacteria</taxon>
        <taxon>Pseudomonadati</taxon>
        <taxon>Bacteroidota</taxon>
        <taxon>Cytophagia</taxon>
        <taxon>Cytophagales</taxon>
        <taxon>Cytophagaceae</taxon>
        <taxon>Rhabdobacter</taxon>
    </lineage>
</organism>
<dbReference type="SUPFAM" id="SSF52266">
    <property type="entry name" value="SGNH hydrolase"/>
    <property type="match status" value="1"/>
</dbReference>
<feature type="domain" description="SGNH hydrolase-type esterase" evidence="2">
    <location>
        <begin position="308"/>
        <end position="477"/>
    </location>
</feature>
<evidence type="ECO:0000313" key="3">
    <source>
        <dbReference type="EMBL" id="MBB5284899.1"/>
    </source>
</evidence>
<dbReference type="PANTHER" id="PTHR34407">
    <property type="entry name" value="EXPRESSED PROTEIN"/>
    <property type="match status" value="1"/>
</dbReference>
<comment type="caution">
    <text evidence="3">The sequence shown here is derived from an EMBL/GenBank/DDBJ whole genome shotgun (WGS) entry which is preliminary data.</text>
</comment>
<dbReference type="Gene3D" id="3.40.50.1820">
    <property type="entry name" value="alpha/beta hydrolase"/>
    <property type="match status" value="1"/>
</dbReference>
<dbReference type="GO" id="GO:0016788">
    <property type="term" value="F:hydrolase activity, acting on ester bonds"/>
    <property type="evidence" value="ECO:0007669"/>
    <property type="project" value="UniProtKB-ARBA"/>
</dbReference>
<dbReference type="InterPro" id="IPR013830">
    <property type="entry name" value="SGNH_hydro"/>
</dbReference>
<dbReference type="Gene3D" id="3.40.50.1110">
    <property type="entry name" value="SGNH hydrolase"/>
    <property type="match status" value="1"/>
</dbReference>
<evidence type="ECO:0000256" key="1">
    <source>
        <dbReference type="SAM" id="SignalP"/>
    </source>
</evidence>
<evidence type="ECO:0000259" key="2">
    <source>
        <dbReference type="Pfam" id="PF13472"/>
    </source>
</evidence>
<dbReference type="Gene3D" id="2.60.120.260">
    <property type="entry name" value="Galactose-binding domain-like"/>
    <property type="match status" value="1"/>
</dbReference>
<accession>A0A840TZ42</accession>
<keyword evidence="3" id="KW-0326">Glycosidase</keyword>
<reference evidence="3 4" key="1">
    <citation type="submission" date="2020-08" db="EMBL/GenBank/DDBJ databases">
        <title>Genomic Encyclopedia of Type Strains, Phase IV (KMG-IV): sequencing the most valuable type-strain genomes for metagenomic binning, comparative biology and taxonomic classification.</title>
        <authorList>
            <person name="Goeker M."/>
        </authorList>
    </citation>
    <scope>NUCLEOTIDE SEQUENCE [LARGE SCALE GENOMIC DNA]</scope>
    <source>
        <strain evidence="3 4">DSM 105074</strain>
    </source>
</reference>